<dbReference type="InterPro" id="IPR050770">
    <property type="entry name" value="Intradiol_RC_Dioxygenase"/>
</dbReference>
<evidence type="ECO:0000256" key="5">
    <source>
        <dbReference type="ARBA" id="ARBA00023002"/>
    </source>
</evidence>
<reference evidence="8 9" key="1">
    <citation type="submission" date="2024-05" db="EMBL/GenBank/DDBJ databases">
        <title>Halomonas sp. CS7 16S ribosomal RNA gene Genome sequencing and assembly.</title>
        <authorList>
            <person name="Yook S."/>
        </authorList>
    </citation>
    <scope>NUCLEOTIDE SEQUENCE [LARGE SCALE GENOMIC DNA]</scope>
    <source>
        <strain evidence="8 9">CS7</strain>
    </source>
</reference>
<keyword evidence="5" id="KW-0560">Oxidoreductase</keyword>
<proteinExistence type="inferred from homology"/>
<feature type="domain" description="Intradiol ring-cleavage dioxygenases" evidence="7">
    <location>
        <begin position="130"/>
        <end position="158"/>
    </location>
</feature>
<gene>
    <name evidence="8" type="ORF">ABE957_06905</name>
</gene>
<comment type="caution">
    <text evidence="8">The sequence shown here is derived from an EMBL/GenBank/DDBJ whole genome shotgun (WGS) entry which is preliminary data.</text>
</comment>
<evidence type="ECO:0000313" key="9">
    <source>
        <dbReference type="Proteomes" id="UP001472978"/>
    </source>
</evidence>
<dbReference type="RefSeq" id="WP_349757934.1">
    <property type="nucleotide sequence ID" value="NZ_JBEGCI010000005.1"/>
</dbReference>
<keyword evidence="6" id="KW-0408">Iron</keyword>
<dbReference type="Pfam" id="PF00775">
    <property type="entry name" value="Dioxygenase_C"/>
    <property type="match status" value="1"/>
</dbReference>
<evidence type="ECO:0000256" key="2">
    <source>
        <dbReference type="ARBA" id="ARBA00007825"/>
    </source>
</evidence>
<evidence type="ECO:0000256" key="3">
    <source>
        <dbReference type="ARBA" id="ARBA00022723"/>
    </source>
</evidence>
<dbReference type="Pfam" id="PF04444">
    <property type="entry name" value="Dioxygenase_N"/>
    <property type="match status" value="1"/>
</dbReference>
<keyword evidence="9" id="KW-1185">Reference proteome</keyword>
<accession>A0ABV1N3V1</accession>
<dbReference type="SUPFAM" id="SSF49482">
    <property type="entry name" value="Aromatic compound dioxygenase"/>
    <property type="match status" value="1"/>
</dbReference>
<organism evidence="8 9">
    <name type="scientific">Halomonas pelophila</name>
    <dbReference type="NCBI Taxonomy" id="3151122"/>
    <lineage>
        <taxon>Bacteria</taxon>
        <taxon>Pseudomonadati</taxon>
        <taxon>Pseudomonadota</taxon>
        <taxon>Gammaproteobacteria</taxon>
        <taxon>Oceanospirillales</taxon>
        <taxon>Halomonadaceae</taxon>
        <taxon>Halomonas</taxon>
    </lineage>
</organism>
<dbReference type="PANTHER" id="PTHR33711">
    <property type="entry name" value="DIOXYGENASE, PUTATIVE (AFU_ORTHOLOGUE AFUA_2G02910)-RELATED"/>
    <property type="match status" value="1"/>
</dbReference>
<comment type="cofactor">
    <cofactor evidence="1">
        <name>Fe(3+)</name>
        <dbReference type="ChEBI" id="CHEBI:29034"/>
    </cofactor>
</comment>
<evidence type="ECO:0000256" key="4">
    <source>
        <dbReference type="ARBA" id="ARBA00022964"/>
    </source>
</evidence>
<dbReference type="Proteomes" id="UP001472978">
    <property type="component" value="Unassembled WGS sequence"/>
</dbReference>
<protein>
    <submittedName>
        <fullName evidence="8">Intradiol ring-cleavage dioxygenase</fullName>
    </submittedName>
</protein>
<sequence length="286" mass="32140">MRNLNADNITDAVIEEFSGCQDERLKTILNSLVTHLHGFLREVEPTEQEWTKAIDFLTRTGQMCDDQRQEFILLSDTLGVTMLVDAINHQTSDPMVSESTVLGPFYVADPPQADQGASIDWNVEGEPLYVEGRVHDERGESLANVVVDVWQSDSEGFYDVQKELDSASLRARFTTDDQGRYAFWTVTPAPYPIPTDGPVGKMLEVTGRHPYRPAHVHFMLMADGCETLVTQVFAEEDPYLDSDAVFGVKDSLVRDYRLMPPGEAPDGRSMSSPYRYLKYDFGLKAS</sequence>
<dbReference type="InterPro" id="IPR007535">
    <property type="entry name" value="Catechol_dOase_N"/>
</dbReference>
<dbReference type="PROSITE" id="PS00083">
    <property type="entry name" value="INTRADIOL_DIOXYGENAS"/>
    <property type="match status" value="1"/>
</dbReference>
<name>A0ABV1N3V1_9GAMM</name>
<dbReference type="InterPro" id="IPR039390">
    <property type="entry name" value="1_2-HQD/HQD"/>
</dbReference>
<dbReference type="PANTHER" id="PTHR33711:SF7">
    <property type="entry name" value="INTRADIOL RING-CLEAVAGE DIOXYGENASES DOMAIN-CONTAINING PROTEIN-RELATED"/>
    <property type="match status" value="1"/>
</dbReference>
<dbReference type="InterPro" id="IPR015889">
    <property type="entry name" value="Intradiol_dOase_core"/>
</dbReference>
<dbReference type="EMBL" id="JBEGCI010000005">
    <property type="protein sequence ID" value="MEQ6888397.1"/>
    <property type="molecule type" value="Genomic_DNA"/>
</dbReference>
<comment type="similarity">
    <text evidence="2">Belongs to the intradiol ring-cleavage dioxygenase family.</text>
</comment>
<dbReference type="Gene3D" id="2.60.130.10">
    <property type="entry name" value="Aromatic compound dioxygenase"/>
    <property type="match status" value="1"/>
</dbReference>
<dbReference type="CDD" id="cd03461">
    <property type="entry name" value="1_2-HQD"/>
    <property type="match status" value="1"/>
</dbReference>
<keyword evidence="3" id="KW-0479">Metal-binding</keyword>
<evidence type="ECO:0000259" key="7">
    <source>
        <dbReference type="PROSITE" id="PS00083"/>
    </source>
</evidence>
<evidence type="ECO:0000256" key="1">
    <source>
        <dbReference type="ARBA" id="ARBA00001965"/>
    </source>
</evidence>
<dbReference type="InterPro" id="IPR000627">
    <property type="entry name" value="Intradiol_dOase_C"/>
</dbReference>
<dbReference type="GO" id="GO:0051213">
    <property type="term" value="F:dioxygenase activity"/>
    <property type="evidence" value="ECO:0007669"/>
    <property type="project" value="UniProtKB-KW"/>
</dbReference>
<keyword evidence="4 8" id="KW-0223">Dioxygenase</keyword>
<evidence type="ECO:0000313" key="8">
    <source>
        <dbReference type="EMBL" id="MEQ6888397.1"/>
    </source>
</evidence>
<evidence type="ECO:0000256" key="6">
    <source>
        <dbReference type="ARBA" id="ARBA00023004"/>
    </source>
</evidence>